<keyword evidence="2" id="KW-1185">Reference proteome</keyword>
<sequence length="188" mass="21859">MSDPLLHIGLPPNPQLQDVTRCKDTELLDLETVTRSWAETILTACRNNLPVLFARLSSKFASFFEYICTGEPTALHYGRKDRTDSDPDSCGQNVGKVTTVLAVLQVLRIIRTSPSRVLFEQELTFSRPQDLNQDRSWKLSMATHWQRCRRTCVNDSIYRYRTYAFIEILHSVILIRRFQEPDQVFEYV</sequence>
<dbReference type="Gramene" id="Mp3g17680.1">
    <property type="protein sequence ID" value="Mp3g17680.1.cds1"/>
    <property type="gene ID" value="Mp3g17680"/>
</dbReference>
<gene>
    <name evidence="1" type="ORF">MARPO_0039s0028</name>
</gene>
<evidence type="ECO:0000313" key="2">
    <source>
        <dbReference type="Proteomes" id="UP000244005"/>
    </source>
</evidence>
<accession>A0A2R6X337</accession>
<name>A0A2R6X337_MARPO</name>
<reference evidence="2" key="1">
    <citation type="journal article" date="2017" name="Cell">
        <title>Insights into land plant evolution garnered from the Marchantia polymorpha genome.</title>
        <authorList>
            <person name="Bowman J.L."/>
            <person name="Kohchi T."/>
            <person name="Yamato K.T."/>
            <person name="Jenkins J."/>
            <person name="Shu S."/>
            <person name="Ishizaki K."/>
            <person name="Yamaoka S."/>
            <person name="Nishihama R."/>
            <person name="Nakamura Y."/>
            <person name="Berger F."/>
            <person name="Adam C."/>
            <person name="Aki S.S."/>
            <person name="Althoff F."/>
            <person name="Araki T."/>
            <person name="Arteaga-Vazquez M.A."/>
            <person name="Balasubrmanian S."/>
            <person name="Barry K."/>
            <person name="Bauer D."/>
            <person name="Boehm C.R."/>
            <person name="Briginshaw L."/>
            <person name="Caballero-Perez J."/>
            <person name="Catarino B."/>
            <person name="Chen F."/>
            <person name="Chiyoda S."/>
            <person name="Chovatia M."/>
            <person name="Davies K.M."/>
            <person name="Delmans M."/>
            <person name="Demura T."/>
            <person name="Dierschke T."/>
            <person name="Dolan L."/>
            <person name="Dorantes-Acosta A.E."/>
            <person name="Eklund D.M."/>
            <person name="Florent S.N."/>
            <person name="Flores-Sandoval E."/>
            <person name="Fujiyama A."/>
            <person name="Fukuzawa H."/>
            <person name="Galik B."/>
            <person name="Grimanelli D."/>
            <person name="Grimwood J."/>
            <person name="Grossniklaus U."/>
            <person name="Hamada T."/>
            <person name="Haseloff J."/>
            <person name="Hetherington A.J."/>
            <person name="Higo A."/>
            <person name="Hirakawa Y."/>
            <person name="Hundley H.N."/>
            <person name="Ikeda Y."/>
            <person name="Inoue K."/>
            <person name="Inoue S.I."/>
            <person name="Ishida S."/>
            <person name="Jia Q."/>
            <person name="Kakita M."/>
            <person name="Kanazawa T."/>
            <person name="Kawai Y."/>
            <person name="Kawashima T."/>
            <person name="Kennedy M."/>
            <person name="Kinose K."/>
            <person name="Kinoshita T."/>
            <person name="Kohara Y."/>
            <person name="Koide E."/>
            <person name="Komatsu K."/>
            <person name="Kopischke S."/>
            <person name="Kubo M."/>
            <person name="Kyozuka J."/>
            <person name="Lagercrantz U."/>
            <person name="Lin S.S."/>
            <person name="Lindquist E."/>
            <person name="Lipzen A.M."/>
            <person name="Lu C.W."/>
            <person name="De Luna E."/>
            <person name="Martienssen R.A."/>
            <person name="Minamino N."/>
            <person name="Mizutani M."/>
            <person name="Mizutani M."/>
            <person name="Mochizuki N."/>
            <person name="Monte I."/>
            <person name="Mosher R."/>
            <person name="Nagasaki H."/>
            <person name="Nakagami H."/>
            <person name="Naramoto S."/>
            <person name="Nishitani K."/>
            <person name="Ohtani M."/>
            <person name="Okamoto T."/>
            <person name="Okumura M."/>
            <person name="Phillips J."/>
            <person name="Pollak B."/>
            <person name="Reinders A."/>
            <person name="Rovekamp M."/>
            <person name="Sano R."/>
            <person name="Sawa S."/>
            <person name="Schmid M.W."/>
            <person name="Shirakawa M."/>
            <person name="Solano R."/>
            <person name="Spunde A."/>
            <person name="Suetsugu N."/>
            <person name="Sugano S."/>
            <person name="Sugiyama A."/>
            <person name="Sun R."/>
            <person name="Suzuki Y."/>
            <person name="Takenaka M."/>
            <person name="Takezawa D."/>
            <person name="Tomogane H."/>
            <person name="Tsuzuki M."/>
            <person name="Ueda T."/>
            <person name="Umeda M."/>
            <person name="Ward J.M."/>
            <person name="Watanabe Y."/>
            <person name="Yazaki K."/>
            <person name="Yokoyama R."/>
            <person name="Yoshitake Y."/>
            <person name="Yotsui I."/>
            <person name="Zachgo S."/>
            <person name="Schmutz J."/>
        </authorList>
    </citation>
    <scope>NUCLEOTIDE SEQUENCE [LARGE SCALE GENOMIC DNA]</scope>
    <source>
        <strain evidence="2">Tak-1</strain>
    </source>
</reference>
<dbReference type="Proteomes" id="UP000244005">
    <property type="component" value="Unassembled WGS sequence"/>
</dbReference>
<evidence type="ECO:0000313" key="1">
    <source>
        <dbReference type="EMBL" id="PTQ40515.1"/>
    </source>
</evidence>
<dbReference type="EMBL" id="KZ772711">
    <property type="protein sequence ID" value="PTQ40515.1"/>
    <property type="molecule type" value="Genomic_DNA"/>
</dbReference>
<protein>
    <submittedName>
        <fullName evidence="1">Uncharacterized protein</fullName>
    </submittedName>
</protein>
<proteinExistence type="predicted"/>
<dbReference type="AlphaFoldDB" id="A0A2R6X337"/>
<organism evidence="1 2">
    <name type="scientific">Marchantia polymorpha</name>
    <name type="common">Common liverwort</name>
    <name type="synonym">Marchantia aquatica</name>
    <dbReference type="NCBI Taxonomy" id="3197"/>
    <lineage>
        <taxon>Eukaryota</taxon>
        <taxon>Viridiplantae</taxon>
        <taxon>Streptophyta</taxon>
        <taxon>Embryophyta</taxon>
        <taxon>Marchantiophyta</taxon>
        <taxon>Marchantiopsida</taxon>
        <taxon>Marchantiidae</taxon>
        <taxon>Marchantiales</taxon>
        <taxon>Marchantiaceae</taxon>
        <taxon>Marchantia</taxon>
    </lineage>
</organism>